<organism evidence="1 2">
    <name type="scientific">Nitrosomonas oligotropha</name>
    <dbReference type="NCBI Taxonomy" id="42354"/>
    <lineage>
        <taxon>Bacteria</taxon>
        <taxon>Pseudomonadati</taxon>
        <taxon>Pseudomonadota</taxon>
        <taxon>Betaproteobacteria</taxon>
        <taxon>Nitrosomonadales</taxon>
        <taxon>Nitrosomonadaceae</taxon>
        <taxon>Nitrosomonas</taxon>
    </lineage>
</organism>
<protein>
    <submittedName>
        <fullName evidence="1">Uncharacterized protein</fullName>
    </submittedName>
</protein>
<dbReference type="RefSeq" id="WP_090322305.1">
    <property type="nucleotide sequence ID" value="NZ_FNOE01000041.1"/>
</dbReference>
<dbReference type="OrthoDB" id="6058394at2"/>
<reference evidence="2" key="1">
    <citation type="submission" date="2016-10" db="EMBL/GenBank/DDBJ databases">
        <authorList>
            <person name="Varghese N."/>
            <person name="Submissions S."/>
        </authorList>
    </citation>
    <scope>NUCLEOTIDE SEQUENCE [LARGE SCALE GENOMIC DNA]</scope>
    <source>
        <strain evidence="2">Nm76</strain>
    </source>
</reference>
<name>A0A1H8UQY9_9PROT</name>
<accession>A0A1H8UQY9</accession>
<dbReference type="STRING" id="42354.SAMN05216333_1398"/>
<evidence type="ECO:0000313" key="1">
    <source>
        <dbReference type="EMBL" id="SEP05437.1"/>
    </source>
</evidence>
<proteinExistence type="predicted"/>
<keyword evidence="2" id="KW-1185">Reference proteome</keyword>
<dbReference type="InterPro" id="IPR054257">
    <property type="entry name" value="DUF6988"/>
</dbReference>
<dbReference type="AlphaFoldDB" id="A0A1H8UQY9"/>
<dbReference type="EMBL" id="FODO01000039">
    <property type="protein sequence ID" value="SEP05437.1"/>
    <property type="molecule type" value="Genomic_DNA"/>
</dbReference>
<dbReference type="Proteomes" id="UP000198814">
    <property type="component" value="Unassembled WGS sequence"/>
</dbReference>
<sequence>MVLDPIFLESDKLSFELYQLIDLPLFDDSPRVVISAVACSIALEHWEAARKLFSSGLLPSGMVVQRAQFEALVRSVWLLYAATEEKIAKLSANLTLENELSAKNIPQIADMISAIEKKAPSQAYDALNRFKQNSWNALNSYVHAGIHPIQRHHEGYPIKLIQGVTRNTNGLAMICAMQSVVLSGLQPLQKQVLELAANFPNCMPPPL</sequence>
<dbReference type="Pfam" id="PF22491">
    <property type="entry name" value="DUF6988"/>
    <property type="match status" value="1"/>
</dbReference>
<gene>
    <name evidence="1" type="ORF">SAMN05216333_1398</name>
</gene>
<evidence type="ECO:0000313" key="2">
    <source>
        <dbReference type="Proteomes" id="UP000198814"/>
    </source>
</evidence>